<feature type="domain" description="UspA" evidence="3">
    <location>
        <begin position="1"/>
        <end position="145"/>
    </location>
</feature>
<evidence type="ECO:0000313" key="5">
    <source>
        <dbReference type="Proteomes" id="UP001596037"/>
    </source>
</evidence>
<dbReference type="PANTHER" id="PTHR46268">
    <property type="entry name" value="STRESS RESPONSE PROTEIN NHAX"/>
    <property type="match status" value="1"/>
</dbReference>
<evidence type="ECO:0000313" key="4">
    <source>
        <dbReference type="EMBL" id="MFC5498719.1"/>
    </source>
</evidence>
<dbReference type="InterPro" id="IPR006015">
    <property type="entry name" value="Universal_stress_UspA"/>
</dbReference>
<evidence type="ECO:0000259" key="3">
    <source>
        <dbReference type="Pfam" id="PF00582"/>
    </source>
</evidence>
<keyword evidence="5" id="KW-1185">Reference proteome</keyword>
<dbReference type="PANTHER" id="PTHR46268:SF6">
    <property type="entry name" value="UNIVERSAL STRESS PROTEIN UP12"/>
    <property type="match status" value="1"/>
</dbReference>
<dbReference type="Pfam" id="PF00582">
    <property type="entry name" value="Usp"/>
    <property type="match status" value="1"/>
</dbReference>
<keyword evidence="2" id="KW-0963">Cytoplasm</keyword>
<comment type="subcellular location">
    <subcellularLocation>
        <location evidence="2">Cytoplasm</location>
    </subcellularLocation>
</comment>
<name>A0ABW0NEA6_9BURK</name>
<reference evidence="5" key="1">
    <citation type="journal article" date="2019" name="Int. J. Syst. Evol. Microbiol.">
        <title>The Global Catalogue of Microorganisms (GCM) 10K type strain sequencing project: providing services to taxonomists for standard genome sequencing and annotation.</title>
        <authorList>
            <consortium name="The Broad Institute Genomics Platform"/>
            <consortium name="The Broad Institute Genome Sequencing Center for Infectious Disease"/>
            <person name="Wu L."/>
            <person name="Ma J."/>
        </authorList>
    </citation>
    <scope>NUCLEOTIDE SEQUENCE [LARGE SCALE GENOMIC DNA]</scope>
    <source>
        <strain evidence="5">CCUG 57401</strain>
    </source>
</reference>
<comment type="caution">
    <text evidence="4">The sequence shown here is derived from an EMBL/GenBank/DDBJ whole genome shotgun (WGS) entry which is preliminary data.</text>
</comment>
<evidence type="ECO:0000256" key="1">
    <source>
        <dbReference type="ARBA" id="ARBA00008791"/>
    </source>
</evidence>
<dbReference type="Proteomes" id="UP001596037">
    <property type="component" value="Unassembled WGS sequence"/>
</dbReference>
<dbReference type="InterPro" id="IPR014729">
    <property type="entry name" value="Rossmann-like_a/b/a_fold"/>
</dbReference>
<dbReference type="CDD" id="cd00293">
    <property type="entry name" value="USP-like"/>
    <property type="match status" value="1"/>
</dbReference>
<dbReference type="EMBL" id="JBHSMF010000009">
    <property type="protein sequence ID" value="MFC5498719.1"/>
    <property type="molecule type" value="Genomic_DNA"/>
</dbReference>
<dbReference type="PIRSF" id="PIRSF006276">
    <property type="entry name" value="UspA"/>
    <property type="match status" value="1"/>
</dbReference>
<comment type="similarity">
    <text evidence="1 2">Belongs to the universal stress protein A family.</text>
</comment>
<dbReference type="PRINTS" id="PR01438">
    <property type="entry name" value="UNVRSLSTRESS"/>
</dbReference>
<dbReference type="RefSeq" id="WP_376850803.1">
    <property type="nucleotide sequence ID" value="NZ_JBHSMF010000009.1"/>
</dbReference>
<protein>
    <recommendedName>
        <fullName evidence="2">Universal stress protein</fullName>
    </recommendedName>
</protein>
<sequence>MYQRILVPVDGSPASERGVQEAIGLAGKLNARLLFLHVLDDYPMLQEMTTAGALDAMLRDLRHAGLDVLARARQAAEQAGVHCETLMREVAGRRVADVIVDQIGLHHCDLVAIGTHGRRGLARLAMGSDAEQVVRHSPVPVLLVRQAASATG</sequence>
<proteinExistence type="inferred from homology"/>
<evidence type="ECO:0000256" key="2">
    <source>
        <dbReference type="PIRNR" id="PIRNR006276"/>
    </source>
</evidence>
<dbReference type="InterPro" id="IPR006016">
    <property type="entry name" value="UspA"/>
</dbReference>
<dbReference type="Gene3D" id="3.40.50.620">
    <property type="entry name" value="HUPs"/>
    <property type="match status" value="1"/>
</dbReference>
<gene>
    <name evidence="4" type="ORF">ACFPOE_14320</name>
</gene>
<accession>A0ABW0NEA6</accession>
<dbReference type="SUPFAM" id="SSF52402">
    <property type="entry name" value="Adenine nucleotide alpha hydrolases-like"/>
    <property type="match status" value="1"/>
</dbReference>
<organism evidence="4 5">
    <name type="scientific">Caenimonas terrae</name>
    <dbReference type="NCBI Taxonomy" id="696074"/>
    <lineage>
        <taxon>Bacteria</taxon>
        <taxon>Pseudomonadati</taxon>
        <taxon>Pseudomonadota</taxon>
        <taxon>Betaproteobacteria</taxon>
        <taxon>Burkholderiales</taxon>
        <taxon>Comamonadaceae</taxon>
        <taxon>Caenimonas</taxon>
    </lineage>
</organism>